<comment type="similarity">
    <text evidence="1">Belongs to the RAD52 family.</text>
</comment>
<organism evidence="5 6">
    <name type="scientific">Dictyobacter formicarum</name>
    <dbReference type="NCBI Taxonomy" id="2778368"/>
    <lineage>
        <taxon>Bacteria</taxon>
        <taxon>Bacillati</taxon>
        <taxon>Chloroflexota</taxon>
        <taxon>Ktedonobacteria</taxon>
        <taxon>Ktedonobacterales</taxon>
        <taxon>Dictyobacteraceae</taxon>
        <taxon>Dictyobacter</taxon>
    </lineage>
</organism>
<keyword evidence="2" id="KW-0227">DNA damage</keyword>
<keyword evidence="3" id="KW-0234">DNA repair</keyword>
<dbReference type="InterPro" id="IPR041247">
    <property type="entry name" value="Rad52_fam"/>
</dbReference>
<dbReference type="RefSeq" id="WP_201365828.1">
    <property type="nucleotide sequence ID" value="NZ_BNJJ01000022.1"/>
</dbReference>
<evidence type="ECO:0000256" key="4">
    <source>
        <dbReference type="SAM" id="MobiDB-lite"/>
    </source>
</evidence>
<gene>
    <name evidence="5" type="ORF">KSZ_62250</name>
</gene>
<dbReference type="Pfam" id="PF04098">
    <property type="entry name" value="Rad52_Rad22"/>
    <property type="match status" value="1"/>
</dbReference>
<comment type="caution">
    <text evidence="5">The sequence shown here is derived from an EMBL/GenBank/DDBJ whole genome shotgun (WGS) entry which is preliminary data.</text>
</comment>
<reference evidence="5 6" key="1">
    <citation type="journal article" date="2021" name="Int. J. Syst. Evol. Microbiol.">
        <title>Reticulibacter mediterranei gen. nov., sp. nov., within the new family Reticulibacteraceae fam. nov., and Ktedonospora formicarum gen. nov., sp. nov., Ktedonobacter robiniae sp. nov., Dictyobacter formicarum sp. nov. and Dictyobacter arantiisoli sp. nov., belonging to the class Ktedonobacteria.</title>
        <authorList>
            <person name="Yabe S."/>
            <person name="Zheng Y."/>
            <person name="Wang C.M."/>
            <person name="Sakai Y."/>
            <person name="Abe K."/>
            <person name="Yokota A."/>
            <person name="Donadio S."/>
            <person name="Cavaletti L."/>
            <person name="Monciardini P."/>
        </authorList>
    </citation>
    <scope>NUCLEOTIDE SEQUENCE [LARGE SCALE GENOMIC DNA]</scope>
    <source>
        <strain evidence="5 6">SOSP1-9</strain>
    </source>
</reference>
<evidence type="ECO:0000313" key="6">
    <source>
        <dbReference type="Proteomes" id="UP000635565"/>
    </source>
</evidence>
<accession>A0ABQ3VR83</accession>
<feature type="region of interest" description="Disordered" evidence="4">
    <location>
        <begin position="270"/>
        <end position="289"/>
    </location>
</feature>
<dbReference type="EMBL" id="BNJJ01000022">
    <property type="protein sequence ID" value="GHO88219.1"/>
    <property type="molecule type" value="Genomic_DNA"/>
</dbReference>
<evidence type="ECO:0000256" key="3">
    <source>
        <dbReference type="ARBA" id="ARBA00023204"/>
    </source>
</evidence>
<sequence>MSLTLASLKEALAQPFPIESIRFLPKVVFESNGKTFCTAFPYANKRIYEDRLNAIAFGEWSTPFVAPLTAGNRLIVPVTVVICGVAHTDYGEAFFTAPGKGGPREDENTATEAYSQAFRRACSQFGLGRYLYDLPKVNLPFNGKIKQIALSEDERLAWVEKLYKAQHLHVSVAGAMPAQSSNQASVLTQTPAPAMTPSTGGVPPSAQQPVSYPNDLFLDWVASQVGRDPVRIQDICANYRVRSLAALSEGQRANLTQRLQGQANKASAIGAAASRLSSSQSTSKATATR</sequence>
<keyword evidence="6" id="KW-1185">Reference proteome</keyword>
<evidence type="ECO:0000256" key="2">
    <source>
        <dbReference type="ARBA" id="ARBA00022763"/>
    </source>
</evidence>
<evidence type="ECO:0000256" key="1">
    <source>
        <dbReference type="ARBA" id="ARBA00006638"/>
    </source>
</evidence>
<protein>
    <submittedName>
        <fullName evidence="5">Uncharacterized protein</fullName>
    </submittedName>
</protein>
<evidence type="ECO:0000313" key="5">
    <source>
        <dbReference type="EMBL" id="GHO88219.1"/>
    </source>
</evidence>
<dbReference type="Proteomes" id="UP000635565">
    <property type="component" value="Unassembled WGS sequence"/>
</dbReference>
<name>A0ABQ3VR83_9CHLR</name>
<proteinExistence type="inferred from homology"/>